<feature type="transmembrane region" description="Helical" evidence="1">
    <location>
        <begin position="63"/>
        <end position="85"/>
    </location>
</feature>
<dbReference type="KEGG" id="bpg:Bathy01g00180"/>
<dbReference type="AlphaFoldDB" id="K8EPD0"/>
<accession>K8EPD0</accession>
<reference evidence="3 4" key="1">
    <citation type="submission" date="2011-10" db="EMBL/GenBank/DDBJ databases">
        <authorList>
            <person name="Genoscope - CEA"/>
        </authorList>
    </citation>
    <scope>NUCLEOTIDE SEQUENCE [LARGE SCALE GENOMIC DNA]</scope>
    <source>
        <strain evidence="3 4">RCC 1105</strain>
    </source>
</reference>
<gene>
    <name evidence="3" type="ORF">Bathy01g00180</name>
</gene>
<feature type="transmembrane region" description="Helical" evidence="1">
    <location>
        <begin position="97"/>
        <end position="113"/>
    </location>
</feature>
<evidence type="ECO:0000313" key="3">
    <source>
        <dbReference type="EMBL" id="CCO14305.1"/>
    </source>
</evidence>
<dbReference type="RefSeq" id="XP_007515426.1">
    <property type="nucleotide sequence ID" value="XM_007515364.1"/>
</dbReference>
<dbReference type="GeneID" id="19017754"/>
<dbReference type="EMBL" id="FO082278">
    <property type="protein sequence ID" value="CCO14305.1"/>
    <property type="molecule type" value="Genomic_DNA"/>
</dbReference>
<evidence type="ECO:0000313" key="4">
    <source>
        <dbReference type="Proteomes" id="UP000198341"/>
    </source>
</evidence>
<keyword evidence="1" id="KW-1133">Transmembrane helix</keyword>
<sequence length="275" mass="30529">MAFGRPLLSTVLGEDSGFSSNRHQQNYNENGHFFNTPGSACTGIFLNYHMCRMFERLMGSRKFGSFLFFSYLLCRVLESVLLKLVDGDATMMMEKPAAFYITLPLAVVYFVEVPSTFHFTLFGILNCGNTLFVYLAMMHLATSKYYASIVTTFVSVIGGIFAWILVECLGVKLPLWLCSLVDKTVGKIFDSGVGNGRSARGKAIVRFGIGNRSAAAQAEQRRRRGREGDGGPFVLDENSVNTLVSMGFSEQRVKQTLHVTNNNIEAAMNMLLNEN</sequence>
<evidence type="ECO:0000259" key="2">
    <source>
        <dbReference type="PROSITE" id="PS50030"/>
    </source>
</evidence>
<evidence type="ECO:0000256" key="1">
    <source>
        <dbReference type="SAM" id="Phobius"/>
    </source>
</evidence>
<feature type="domain" description="UBA" evidence="2">
    <location>
        <begin position="234"/>
        <end position="274"/>
    </location>
</feature>
<dbReference type="InterPro" id="IPR015940">
    <property type="entry name" value="UBA"/>
</dbReference>
<dbReference type="STRING" id="41875.K8EPD0"/>
<dbReference type="OrthoDB" id="272778at2759"/>
<dbReference type="SUPFAM" id="SSF46934">
    <property type="entry name" value="UBA-like"/>
    <property type="match status" value="1"/>
</dbReference>
<organism evidence="3 4">
    <name type="scientific">Bathycoccus prasinos</name>
    <dbReference type="NCBI Taxonomy" id="41875"/>
    <lineage>
        <taxon>Eukaryota</taxon>
        <taxon>Viridiplantae</taxon>
        <taxon>Chlorophyta</taxon>
        <taxon>Mamiellophyceae</taxon>
        <taxon>Mamiellales</taxon>
        <taxon>Bathycoccaceae</taxon>
        <taxon>Bathycoccus</taxon>
    </lineage>
</organism>
<feature type="transmembrane region" description="Helical" evidence="1">
    <location>
        <begin position="119"/>
        <end position="138"/>
    </location>
</feature>
<dbReference type="PROSITE" id="PS50030">
    <property type="entry name" value="UBA"/>
    <property type="match status" value="1"/>
</dbReference>
<dbReference type="eggNOG" id="KOG4463">
    <property type="taxonomic scope" value="Eukaryota"/>
</dbReference>
<dbReference type="SMART" id="SM00165">
    <property type="entry name" value="UBA"/>
    <property type="match status" value="1"/>
</dbReference>
<dbReference type="Gene3D" id="1.10.8.10">
    <property type="entry name" value="DNA helicase RuvA subunit, C-terminal domain"/>
    <property type="match status" value="1"/>
</dbReference>
<keyword evidence="4" id="KW-1185">Reference proteome</keyword>
<dbReference type="Pfam" id="PF00627">
    <property type="entry name" value="UBA"/>
    <property type="match status" value="1"/>
</dbReference>
<name>K8EPD0_9CHLO</name>
<dbReference type="InterPro" id="IPR009060">
    <property type="entry name" value="UBA-like_sf"/>
</dbReference>
<keyword evidence="1" id="KW-0812">Transmembrane</keyword>
<protein>
    <recommendedName>
        <fullName evidence="2">UBA domain-containing protein</fullName>
    </recommendedName>
</protein>
<dbReference type="Proteomes" id="UP000198341">
    <property type="component" value="Chromosome 1"/>
</dbReference>
<proteinExistence type="predicted"/>
<keyword evidence="1" id="KW-0472">Membrane</keyword>
<feature type="transmembrane region" description="Helical" evidence="1">
    <location>
        <begin position="145"/>
        <end position="166"/>
    </location>
</feature>